<keyword evidence="3" id="KW-1185">Reference proteome</keyword>
<gene>
    <name evidence="2" type="ORF">EHV23_12985</name>
</gene>
<comment type="similarity">
    <text evidence="1">Belongs to the bactofilin family.</text>
</comment>
<organism evidence="2 3">
    <name type="scientific">Lautropia dentalis</name>
    <dbReference type="NCBI Taxonomy" id="2490857"/>
    <lineage>
        <taxon>Bacteria</taxon>
        <taxon>Pseudomonadati</taxon>
        <taxon>Pseudomonadota</taxon>
        <taxon>Betaproteobacteria</taxon>
        <taxon>Burkholderiales</taxon>
        <taxon>Burkholderiaceae</taxon>
        <taxon>Lautropia</taxon>
    </lineage>
</organism>
<protein>
    <submittedName>
        <fullName evidence="2">Polymer-forming cytoskeletal protein</fullName>
    </submittedName>
</protein>
<comment type="caution">
    <text evidence="2">The sequence shown here is derived from an EMBL/GenBank/DDBJ whole genome shotgun (WGS) entry which is preliminary data.</text>
</comment>
<name>A0A3R8MQN8_9BURK</name>
<dbReference type="InterPro" id="IPR007607">
    <property type="entry name" value="BacA/B"/>
</dbReference>
<reference evidence="2 3" key="1">
    <citation type="submission" date="2018-11" db="EMBL/GenBank/DDBJ databases">
        <title>Genome sequencing of Lautropia sp. KCOM 2505 (= ChDC F240).</title>
        <authorList>
            <person name="Kook J.-K."/>
            <person name="Park S.-N."/>
            <person name="Lim Y.K."/>
        </authorList>
    </citation>
    <scope>NUCLEOTIDE SEQUENCE [LARGE SCALE GENOMIC DNA]</scope>
    <source>
        <strain evidence="2 3">KCOM 2505</strain>
    </source>
</reference>
<dbReference type="Pfam" id="PF04519">
    <property type="entry name" value="Bactofilin"/>
    <property type="match status" value="1"/>
</dbReference>
<evidence type="ECO:0000256" key="1">
    <source>
        <dbReference type="ARBA" id="ARBA00044755"/>
    </source>
</evidence>
<proteinExistence type="inferred from homology"/>
<sequence>MSAVGADRNGMGLFPHAADEHGMKRERSRTVHRIGRGARVEGAVRFSGRLEVEGRVDGTIQAEDVRSSAVRVASSGRVDGAIEAAVVQVAGTVNGPIRASKRLYVQAGARLHGDVLYRDLQLEHGALVTGSLKAYDSDEAGLKLVAVGRK</sequence>
<evidence type="ECO:0000313" key="2">
    <source>
        <dbReference type="EMBL" id="RRN44243.1"/>
    </source>
</evidence>
<dbReference type="AlphaFoldDB" id="A0A3R8MQN8"/>
<evidence type="ECO:0000313" key="3">
    <source>
        <dbReference type="Proteomes" id="UP000270261"/>
    </source>
</evidence>
<dbReference type="Proteomes" id="UP000270261">
    <property type="component" value="Unassembled WGS sequence"/>
</dbReference>
<dbReference type="EMBL" id="RRUE01000002">
    <property type="protein sequence ID" value="RRN44243.1"/>
    <property type="molecule type" value="Genomic_DNA"/>
</dbReference>
<dbReference type="PANTHER" id="PTHR35024">
    <property type="entry name" value="HYPOTHETICAL CYTOSOLIC PROTEIN"/>
    <property type="match status" value="1"/>
</dbReference>
<dbReference type="PANTHER" id="PTHR35024:SF4">
    <property type="entry name" value="POLYMER-FORMING CYTOSKELETAL PROTEIN"/>
    <property type="match status" value="1"/>
</dbReference>
<accession>A0A3R8MQN8</accession>